<keyword evidence="2" id="KW-1185">Reference proteome</keyword>
<accession>A0AAV3YVA1</accession>
<sequence length="108" mass="11722">MPPGVVGSSIGRGASATQWIANPPYDLQGPFCRGFEPRHRRPGLAGQRARKPVITLLWTSGKTRTHLQQLFFPTGNVSGTMASKSALIDLSRVEFVPTTYTLQGDLQA</sequence>
<evidence type="ECO:0000313" key="1">
    <source>
        <dbReference type="EMBL" id="GFN86292.1"/>
    </source>
</evidence>
<name>A0AAV3YVA1_9GAST</name>
<dbReference type="AlphaFoldDB" id="A0AAV3YVA1"/>
<dbReference type="Proteomes" id="UP000735302">
    <property type="component" value="Unassembled WGS sequence"/>
</dbReference>
<protein>
    <submittedName>
        <fullName evidence="1">Uncharacterized protein</fullName>
    </submittedName>
</protein>
<gene>
    <name evidence="1" type="ORF">PoB_001279800</name>
</gene>
<organism evidence="1 2">
    <name type="scientific">Plakobranchus ocellatus</name>
    <dbReference type="NCBI Taxonomy" id="259542"/>
    <lineage>
        <taxon>Eukaryota</taxon>
        <taxon>Metazoa</taxon>
        <taxon>Spiralia</taxon>
        <taxon>Lophotrochozoa</taxon>
        <taxon>Mollusca</taxon>
        <taxon>Gastropoda</taxon>
        <taxon>Heterobranchia</taxon>
        <taxon>Euthyneura</taxon>
        <taxon>Panpulmonata</taxon>
        <taxon>Sacoglossa</taxon>
        <taxon>Placobranchoidea</taxon>
        <taxon>Plakobranchidae</taxon>
        <taxon>Plakobranchus</taxon>
    </lineage>
</organism>
<reference evidence="1 2" key="1">
    <citation type="journal article" date="2021" name="Elife">
        <title>Chloroplast acquisition without the gene transfer in kleptoplastic sea slugs, Plakobranchus ocellatus.</title>
        <authorList>
            <person name="Maeda T."/>
            <person name="Takahashi S."/>
            <person name="Yoshida T."/>
            <person name="Shimamura S."/>
            <person name="Takaki Y."/>
            <person name="Nagai Y."/>
            <person name="Toyoda A."/>
            <person name="Suzuki Y."/>
            <person name="Arimoto A."/>
            <person name="Ishii H."/>
            <person name="Satoh N."/>
            <person name="Nishiyama T."/>
            <person name="Hasebe M."/>
            <person name="Maruyama T."/>
            <person name="Minagawa J."/>
            <person name="Obokata J."/>
            <person name="Shigenobu S."/>
        </authorList>
    </citation>
    <scope>NUCLEOTIDE SEQUENCE [LARGE SCALE GENOMIC DNA]</scope>
</reference>
<dbReference type="EMBL" id="BLXT01001503">
    <property type="protein sequence ID" value="GFN86292.1"/>
    <property type="molecule type" value="Genomic_DNA"/>
</dbReference>
<evidence type="ECO:0000313" key="2">
    <source>
        <dbReference type="Proteomes" id="UP000735302"/>
    </source>
</evidence>
<comment type="caution">
    <text evidence="1">The sequence shown here is derived from an EMBL/GenBank/DDBJ whole genome shotgun (WGS) entry which is preliminary data.</text>
</comment>
<proteinExistence type="predicted"/>